<evidence type="ECO:0000313" key="4">
    <source>
        <dbReference type="Proteomes" id="UP001523566"/>
    </source>
</evidence>
<dbReference type="PANTHER" id="PTHR35797">
    <property type="entry name" value="PROTEASE-RELATED"/>
    <property type="match status" value="1"/>
</dbReference>
<keyword evidence="1" id="KW-0472">Membrane</keyword>
<protein>
    <submittedName>
        <fullName evidence="3">CPBP family intramembrane metalloprotease</fullName>
    </submittedName>
</protein>
<keyword evidence="4" id="KW-1185">Reference proteome</keyword>
<feature type="transmembrane region" description="Helical" evidence="1">
    <location>
        <begin position="40"/>
        <end position="60"/>
    </location>
</feature>
<dbReference type="Pfam" id="PF02517">
    <property type="entry name" value="Rce1-like"/>
    <property type="match status" value="1"/>
</dbReference>
<proteinExistence type="predicted"/>
<accession>A0ABT1EBY5</accession>
<dbReference type="InterPro" id="IPR042150">
    <property type="entry name" value="MmRce1-like"/>
</dbReference>
<feature type="transmembrane region" description="Helical" evidence="1">
    <location>
        <begin position="222"/>
        <end position="246"/>
    </location>
</feature>
<feature type="transmembrane region" description="Helical" evidence="1">
    <location>
        <begin position="85"/>
        <end position="104"/>
    </location>
</feature>
<feature type="domain" description="CAAX prenyl protease 2/Lysostaphin resistance protein A-like" evidence="2">
    <location>
        <begin position="117"/>
        <end position="219"/>
    </location>
</feature>
<keyword evidence="1" id="KW-1133">Transmembrane helix</keyword>
<keyword evidence="3" id="KW-0482">Metalloprotease</keyword>
<comment type="caution">
    <text evidence="3">The sequence shown here is derived from an EMBL/GenBank/DDBJ whole genome shotgun (WGS) entry which is preliminary data.</text>
</comment>
<dbReference type="EMBL" id="JAMZFW010000023">
    <property type="protein sequence ID" value="MCP1103332.1"/>
    <property type="molecule type" value="Genomic_DNA"/>
</dbReference>
<feature type="transmembrane region" description="Helical" evidence="1">
    <location>
        <begin position="12"/>
        <end position="33"/>
    </location>
</feature>
<feature type="transmembrane region" description="Helical" evidence="1">
    <location>
        <begin position="147"/>
        <end position="170"/>
    </location>
</feature>
<keyword evidence="3" id="KW-0378">Hydrolase</keyword>
<feature type="transmembrane region" description="Helical" evidence="1">
    <location>
        <begin position="182"/>
        <end position="202"/>
    </location>
</feature>
<dbReference type="GO" id="GO:0008237">
    <property type="term" value="F:metallopeptidase activity"/>
    <property type="evidence" value="ECO:0007669"/>
    <property type="project" value="UniProtKB-KW"/>
</dbReference>
<gene>
    <name evidence="3" type="ORF">NK125_13045</name>
</gene>
<organism evidence="3 4">
    <name type="scientific">Aequitasia blattaphilus</name>
    <dbReference type="NCBI Taxonomy" id="2949332"/>
    <lineage>
        <taxon>Bacteria</taxon>
        <taxon>Bacillati</taxon>
        <taxon>Bacillota</taxon>
        <taxon>Clostridia</taxon>
        <taxon>Lachnospirales</taxon>
        <taxon>Lachnospiraceae</taxon>
        <taxon>Aequitasia</taxon>
    </lineage>
</organism>
<dbReference type="RefSeq" id="WP_262067107.1">
    <property type="nucleotide sequence ID" value="NZ_JAMXOD010000023.1"/>
</dbReference>
<dbReference type="PANTHER" id="PTHR35797:SF1">
    <property type="entry name" value="PROTEASE"/>
    <property type="match status" value="1"/>
</dbReference>
<dbReference type="InterPro" id="IPR003675">
    <property type="entry name" value="Rce1/LyrA-like_dom"/>
</dbReference>
<name>A0ABT1EBY5_9FIRM</name>
<evidence type="ECO:0000256" key="1">
    <source>
        <dbReference type="SAM" id="Phobius"/>
    </source>
</evidence>
<keyword evidence="3" id="KW-0645">Protease</keyword>
<dbReference type="Proteomes" id="UP001523566">
    <property type="component" value="Unassembled WGS sequence"/>
</dbReference>
<keyword evidence="1" id="KW-0812">Transmembrane</keyword>
<feature type="transmembrane region" description="Helical" evidence="1">
    <location>
        <begin position="116"/>
        <end position="135"/>
    </location>
</feature>
<reference evidence="3 4" key="1">
    <citation type="journal article" date="2022" name="Genome Biol. Evol.">
        <title>Host diet, physiology and behaviors set the stage for Lachnospiraceae cladogenesis.</title>
        <authorList>
            <person name="Vera-Ponce De Leon A."/>
            <person name="Schneider M."/>
            <person name="Jahnes B.C."/>
            <person name="Sadowski V."/>
            <person name="Camuy-Velez L.A."/>
            <person name="Duan J."/>
            <person name="Sabree Z.L."/>
        </authorList>
    </citation>
    <scope>NUCLEOTIDE SEQUENCE [LARGE SCALE GENOMIC DNA]</scope>
    <source>
        <strain evidence="3 4">PAL113</strain>
    </source>
</reference>
<evidence type="ECO:0000259" key="2">
    <source>
        <dbReference type="Pfam" id="PF02517"/>
    </source>
</evidence>
<evidence type="ECO:0000313" key="3">
    <source>
        <dbReference type="EMBL" id="MCP1103332.1"/>
    </source>
</evidence>
<sequence>MNLSVNQVIKRYLTISFGIMTPMCVLMLALNAFKQPIYGSVYGIIVLAVGGLSTAVAGAFTAKRYEWIDSCFTLLKEFLNVKQPIRYYVAIIGFLFILFATRILKGQLQAGKDWIDLPGLFLAAILFGGIEEIGWRYLLGSALESKFSFGISSMLVTILWGIWHIMFFVVDGSILIMQPQDIGLFLISLFGTAFVLGAIYHITKSLWLCVFYHALLNAFMQVIVPASIVRTILTSIICVVVSLVVVRQKAEF</sequence>